<dbReference type="GO" id="GO:0006284">
    <property type="term" value="P:base-excision repair"/>
    <property type="evidence" value="ECO:0007669"/>
    <property type="project" value="TreeGrafter"/>
</dbReference>
<dbReference type="GO" id="GO:0008081">
    <property type="term" value="F:phosphoric diester hydrolase activity"/>
    <property type="evidence" value="ECO:0007669"/>
    <property type="project" value="TreeGrafter"/>
</dbReference>
<evidence type="ECO:0000256" key="1">
    <source>
        <dbReference type="ARBA" id="ARBA00007092"/>
    </source>
</evidence>
<reference evidence="8" key="1">
    <citation type="submission" date="2022-07" db="EMBL/GenBank/DDBJ databases">
        <title>Genome analysis of Parmales, a sister group of diatoms, reveals the evolutionary specialization of diatoms from phago-mixotrophs to photoautotrophs.</title>
        <authorList>
            <person name="Ban H."/>
            <person name="Sato S."/>
            <person name="Yoshikawa S."/>
            <person name="Kazumasa Y."/>
            <person name="Nakamura Y."/>
            <person name="Ichinomiya M."/>
            <person name="Saitoh K."/>
            <person name="Sato N."/>
            <person name="Blanc-Mathieu R."/>
            <person name="Endo H."/>
            <person name="Kuwata A."/>
            <person name="Ogata H."/>
        </authorList>
    </citation>
    <scope>NUCLEOTIDE SEQUENCE</scope>
</reference>
<name>A0A9W6ZU09_9STRA</name>
<dbReference type="InterPro" id="IPR036691">
    <property type="entry name" value="Endo/exonu/phosph_ase_sf"/>
</dbReference>
<dbReference type="Proteomes" id="UP001165082">
    <property type="component" value="Unassembled WGS sequence"/>
</dbReference>
<comment type="cofactor">
    <cofactor evidence="5">
        <name>Mg(2+)</name>
        <dbReference type="ChEBI" id="CHEBI:18420"/>
    </cofactor>
    <cofactor evidence="5">
        <name>Mn(2+)</name>
        <dbReference type="ChEBI" id="CHEBI:29035"/>
    </cofactor>
    <text evidence="5">Probably binds two magnesium or manganese ions per subunit.</text>
</comment>
<feature type="compositionally biased region" description="Low complexity" evidence="6">
    <location>
        <begin position="10"/>
        <end position="24"/>
    </location>
</feature>
<keyword evidence="9" id="KW-1185">Reference proteome</keyword>
<dbReference type="Pfam" id="PF03372">
    <property type="entry name" value="Exo_endo_phos"/>
    <property type="match status" value="1"/>
</dbReference>
<feature type="domain" description="Endonuclease/exonuclease/phosphatase" evidence="7">
    <location>
        <begin position="36"/>
        <end position="142"/>
    </location>
</feature>
<evidence type="ECO:0000259" key="7">
    <source>
        <dbReference type="Pfam" id="PF03372"/>
    </source>
</evidence>
<keyword evidence="4 5" id="KW-0460">Magnesium</keyword>
<dbReference type="PANTHER" id="PTHR22748">
    <property type="entry name" value="AP ENDONUCLEASE"/>
    <property type="match status" value="1"/>
</dbReference>
<feature type="compositionally biased region" description="Polar residues" evidence="6">
    <location>
        <begin position="170"/>
        <end position="182"/>
    </location>
</feature>
<evidence type="ECO:0000313" key="9">
    <source>
        <dbReference type="Proteomes" id="UP001165082"/>
    </source>
</evidence>
<comment type="similarity">
    <text evidence="1">Belongs to the DNA repair enzymes AP/ExoA family.</text>
</comment>
<evidence type="ECO:0000256" key="6">
    <source>
        <dbReference type="SAM" id="MobiDB-lite"/>
    </source>
</evidence>
<feature type="non-terminal residue" evidence="8">
    <location>
        <position position="257"/>
    </location>
</feature>
<evidence type="ECO:0000313" key="8">
    <source>
        <dbReference type="EMBL" id="GMH59526.1"/>
    </source>
</evidence>
<feature type="binding site" evidence="5">
    <location>
        <position position="69"/>
    </location>
    <ligand>
        <name>Mg(2+)</name>
        <dbReference type="ChEBI" id="CHEBI:18420"/>
        <label>1</label>
    </ligand>
</feature>
<dbReference type="AlphaFoldDB" id="A0A9W6ZU09"/>
<dbReference type="GO" id="GO:0046872">
    <property type="term" value="F:metal ion binding"/>
    <property type="evidence" value="ECO:0007669"/>
    <property type="project" value="UniProtKB-KW"/>
</dbReference>
<dbReference type="GO" id="GO:0008311">
    <property type="term" value="F:double-stranded DNA 3'-5' DNA exonuclease activity"/>
    <property type="evidence" value="ECO:0007669"/>
    <property type="project" value="TreeGrafter"/>
</dbReference>
<accession>A0A9W6ZU09</accession>
<evidence type="ECO:0000256" key="4">
    <source>
        <dbReference type="ARBA" id="ARBA00022842"/>
    </source>
</evidence>
<organism evidence="8 9">
    <name type="scientific">Triparma retinervis</name>
    <dbReference type="NCBI Taxonomy" id="2557542"/>
    <lineage>
        <taxon>Eukaryota</taxon>
        <taxon>Sar</taxon>
        <taxon>Stramenopiles</taxon>
        <taxon>Ochrophyta</taxon>
        <taxon>Bolidophyceae</taxon>
        <taxon>Parmales</taxon>
        <taxon>Triparmaceae</taxon>
        <taxon>Triparma</taxon>
    </lineage>
</organism>
<dbReference type="EMBL" id="BRXZ01003667">
    <property type="protein sequence ID" value="GMH59526.1"/>
    <property type="molecule type" value="Genomic_DNA"/>
</dbReference>
<feature type="binding site" evidence="5">
    <location>
        <position position="38"/>
    </location>
    <ligand>
        <name>Mg(2+)</name>
        <dbReference type="ChEBI" id="CHEBI:18420"/>
        <label>1</label>
    </ligand>
</feature>
<keyword evidence="5" id="KW-0464">Manganese</keyword>
<comment type="caution">
    <text evidence="8">The sequence shown here is derived from an EMBL/GenBank/DDBJ whole genome shotgun (WGS) entry which is preliminary data.</text>
</comment>
<dbReference type="SUPFAM" id="SSF56219">
    <property type="entry name" value="DNase I-like"/>
    <property type="match status" value="1"/>
</dbReference>
<keyword evidence="2 5" id="KW-0479">Metal-binding</keyword>
<dbReference type="Gene3D" id="3.60.10.10">
    <property type="entry name" value="Endonuclease/exonuclease/phosphatase"/>
    <property type="match status" value="1"/>
</dbReference>
<evidence type="ECO:0000256" key="3">
    <source>
        <dbReference type="ARBA" id="ARBA00022801"/>
    </source>
</evidence>
<proteinExistence type="inferred from homology"/>
<evidence type="ECO:0000256" key="2">
    <source>
        <dbReference type="ARBA" id="ARBA00022723"/>
    </source>
</evidence>
<dbReference type="InterPro" id="IPR004808">
    <property type="entry name" value="AP_endonuc_1"/>
</dbReference>
<dbReference type="GO" id="GO:0003906">
    <property type="term" value="F:DNA-(apurinic or apyrimidinic site) endonuclease activity"/>
    <property type="evidence" value="ECO:0007669"/>
    <property type="project" value="TreeGrafter"/>
</dbReference>
<feature type="region of interest" description="Disordered" evidence="6">
    <location>
        <begin position="146"/>
        <end position="210"/>
    </location>
</feature>
<feature type="compositionally biased region" description="Low complexity" evidence="6">
    <location>
        <begin position="153"/>
        <end position="169"/>
    </location>
</feature>
<feature type="compositionally biased region" description="Low complexity" evidence="6">
    <location>
        <begin position="188"/>
        <end position="198"/>
    </location>
</feature>
<dbReference type="PANTHER" id="PTHR22748:SF6">
    <property type="entry name" value="DNA-(APURINIC OR APYRIMIDINIC SITE) ENDONUCLEASE"/>
    <property type="match status" value="1"/>
</dbReference>
<keyword evidence="3" id="KW-0378">Hydrolase</keyword>
<dbReference type="GO" id="GO:0005634">
    <property type="term" value="C:nucleus"/>
    <property type="evidence" value="ECO:0007669"/>
    <property type="project" value="TreeGrafter"/>
</dbReference>
<dbReference type="OrthoDB" id="498125at2759"/>
<sequence>MSLFTEDHTSSLTSLTHPTTNHATNHAPSTLKSFAFWNVNAIRPRLLYNTAEITSFLNKYDPDILFLSELRMVADPRSQSTPSSADKKSRDEQNYWNQALNIGVFKKYKVAGLSLASKRYAGTGVLVKKDKFDLVKGVTYDIPAGVGGPTTLSSPSSSSSSSSSSVPSSKQTAKKTTPTLTSFFKAVPSPKKGSSPPAKKQRLAGPKRHDPEGRVILLELPDLFILHCYVPNNGANEASFERRRIWDGRVQEFFKKV</sequence>
<evidence type="ECO:0000256" key="5">
    <source>
        <dbReference type="PIRSR" id="PIRSR604808-2"/>
    </source>
</evidence>
<dbReference type="InterPro" id="IPR005135">
    <property type="entry name" value="Endo/exonuclease/phosphatase"/>
</dbReference>
<gene>
    <name evidence="8" type="ORF">TrRE_jg5246</name>
</gene>
<feature type="region of interest" description="Disordered" evidence="6">
    <location>
        <begin position="1"/>
        <end position="24"/>
    </location>
</feature>
<protein>
    <recommendedName>
        <fullName evidence="7">Endonuclease/exonuclease/phosphatase domain-containing protein</fullName>
    </recommendedName>
</protein>